<dbReference type="EMBL" id="CH476615">
    <property type="protein sequence ID" value="EEP77198.1"/>
    <property type="molecule type" value="Genomic_DNA"/>
</dbReference>
<sequence>MSCDSKPIDGRLKCSWPGLAPKVVPNTPSDKWLSFNISHSEHQNRKSDKATRHARFHITGKNTRACKIKFNHPISDYSIPGSALDERMPHTVPQGISEIRLWSRTWENAWAVDVQWNEEGMDELHGRVVCLWSDANELGAIPALDELRLYAPPWVAISKWQDGLVEASRGF</sequence>
<dbReference type="InterPro" id="IPR053975">
    <property type="entry name" value="PFF1_C"/>
</dbReference>
<protein>
    <recommendedName>
        <fullName evidence="1">Vacuolar membrane protease C-terminal domain-containing protein</fullName>
    </recommendedName>
</protein>
<dbReference type="Pfam" id="PF22250">
    <property type="entry name" value="PFF1_C"/>
    <property type="match status" value="1"/>
</dbReference>
<evidence type="ECO:0000313" key="3">
    <source>
        <dbReference type="Proteomes" id="UP000002058"/>
    </source>
</evidence>
<name>C4JK90_UNCRE</name>
<dbReference type="HOGENOM" id="CLU_133429_0_0_1"/>
<dbReference type="InParanoid" id="C4JK90"/>
<evidence type="ECO:0000259" key="1">
    <source>
        <dbReference type="Pfam" id="PF22250"/>
    </source>
</evidence>
<dbReference type="STRING" id="336963.C4JK90"/>
<dbReference type="RefSeq" id="XP_002542531.1">
    <property type="nucleotide sequence ID" value="XM_002542485.1"/>
</dbReference>
<dbReference type="Proteomes" id="UP000002058">
    <property type="component" value="Unassembled WGS sequence"/>
</dbReference>
<organism evidence="2 3">
    <name type="scientific">Uncinocarpus reesii (strain UAMH 1704)</name>
    <dbReference type="NCBI Taxonomy" id="336963"/>
    <lineage>
        <taxon>Eukaryota</taxon>
        <taxon>Fungi</taxon>
        <taxon>Dikarya</taxon>
        <taxon>Ascomycota</taxon>
        <taxon>Pezizomycotina</taxon>
        <taxon>Eurotiomycetes</taxon>
        <taxon>Eurotiomycetidae</taxon>
        <taxon>Onygenales</taxon>
        <taxon>Onygenaceae</taxon>
        <taxon>Uncinocarpus</taxon>
    </lineage>
</organism>
<accession>C4JK90</accession>
<evidence type="ECO:0000313" key="2">
    <source>
        <dbReference type="EMBL" id="EEP77198.1"/>
    </source>
</evidence>
<gene>
    <name evidence="2" type="ORF">UREG_02047</name>
</gene>
<dbReference type="OrthoDB" id="76293at2759"/>
<reference evidence="3" key="1">
    <citation type="journal article" date="2009" name="Genome Res.">
        <title>Comparative genomic analyses of the human fungal pathogens Coccidioides and their relatives.</title>
        <authorList>
            <person name="Sharpton T.J."/>
            <person name="Stajich J.E."/>
            <person name="Rounsley S.D."/>
            <person name="Gardner M.J."/>
            <person name="Wortman J.R."/>
            <person name="Jordar V.S."/>
            <person name="Maiti R."/>
            <person name="Kodira C.D."/>
            <person name="Neafsey D.E."/>
            <person name="Zeng Q."/>
            <person name="Hung C.-Y."/>
            <person name="McMahan C."/>
            <person name="Muszewska A."/>
            <person name="Grynberg M."/>
            <person name="Mandel M.A."/>
            <person name="Kellner E.M."/>
            <person name="Barker B.M."/>
            <person name="Galgiani J.N."/>
            <person name="Orbach M.J."/>
            <person name="Kirkland T.N."/>
            <person name="Cole G.T."/>
            <person name="Henn M.R."/>
            <person name="Birren B.W."/>
            <person name="Taylor J.W."/>
        </authorList>
    </citation>
    <scope>NUCLEOTIDE SEQUENCE [LARGE SCALE GENOMIC DNA]</scope>
    <source>
        <strain evidence="3">UAMH 1704</strain>
    </source>
</reference>
<dbReference type="OMA" id="HARFHIT"/>
<dbReference type="VEuPathDB" id="FungiDB:UREG_02047"/>
<dbReference type="KEGG" id="ure:UREG_02047"/>
<dbReference type="eggNOG" id="KOG2194">
    <property type="taxonomic scope" value="Eukaryota"/>
</dbReference>
<feature type="domain" description="Vacuolar membrane protease C-terminal" evidence="1">
    <location>
        <begin position="2"/>
        <end position="166"/>
    </location>
</feature>
<dbReference type="AlphaFoldDB" id="C4JK90"/>
<dbReference type="GeneID" id="8440484"/>
<proteinExistence type="predicted"/>
<keyword evidence="3" id="KW-1185">Reference proteome</keyword>